<organism evidence="1 2">
    <name type="scientific">Cymbomonas tetramitiformis</name>
    <dbReference type="NCBI Taxonomy" id="36881"/>
    <lineage>
        <taxon>Eukaryota</taxon>
        <taxon>Viridiplantae</taxon>
        <taxon>Chlorophyta</taxon>
        <taxon>Pyramimonadophyceae</taxon>
        <taxon>Pyramimonadales</taxon>
        <taxon>Pyramimonadaceae</taxon>
        <taxon>Cymbomonas</taxon>
    </lineage>
</organism>
<name>A0AAE0FSM1_9CHLO</name>
<sequence>MVEVTIDTVTVPGGGDGGGDGGGSGGGVVKCAVPLSKVEPTAKPHIVMEHTPSVHKSALTVVHDREAAPEGTLEDNIVRVVMFGFSPLIVQHVVAVLPVQ</sequence>
<dbReference type="EMBL" id="LGRX02014046">
    <property type="protein sequence ID" value="KAK3265259.1"/>
    <property type="molecule type" value="Genomic_DNA"/>
</dbReference>
<protein>
    <submittedName>
        <fullName evidence="1">Uncharacterized protein</fullName>
    </submittedName>
</protein>
<reference evidence="1 2" key="1">
    <citation type="journal article" date="2015" name="Genome Biol. Evol.">
        <title>Comparative Genomics of a Bacterivorous Green Alga Reveals Evolutionary Causalities and Consequences of Phago-Mixotrophic Mode of Nutrition.</title>
        <authorList>
            <person name="Burns J.A."/>
            <person name="Paasch A."/>
            <person name="Narechania A."/>
            <person name="Kim E."/>
        </authorList>
    </citation>
    <scope>NUCLEOTIDE SEQUENCE [LARGE SCALE GENOMIC DNA]</scope>
    <source>
        <strain evidence="1 2">PLY_AMNH</strain>
    </source>
</reference>
<comment type="caution">
    <text evidence="1">The sequence shown here is derived from an EMBL/GenBank/DDBJ whole genome shotgun (WGS) entry which is preliminary data.</text>
</comment>
<accession>A0AAE0FSM1</accession>
<evidence type="ECO:0000313" key="2">
    <source>
        <dbReference type="Proteomes" id="UP001190700"/>
    </source>
</evidence>
<evidence type="ECO:0000313" key="1">
    <source>
        <dbReference type="EMBL" id="KAK3265259.1"/>
    </source>
</evidence>
<keyword evidence="2" id="KW-1185">Reference proteome</keyword>
<dbReference type="Proteomes" id="UP001190700">
    <property type="component" value="Unassembled WGS sequence"/>
</dbReference>
<dbReference type="AlphaFoldDB" id="A0AAE0FSM1"/>
<proteinExistence type="predicted"/>
<gene>
    <name evidence="1" type="ORF">CYMTET_26047</name>
</gene>